<name>A0ABR8DSQ2_9NOSO</name>
<gene>
    <name evidence="2" type="ORF">H6G97_17180</name>
</gene>
<dbReference type="PANTHER" id="PTHR11062">
    <property type="entry name" value="EXOSTOSIN HEPARAN SULFATE GLYCOSYLTRANSFERASE -RELATED"/>
    <property type="match status" value="1"/>
</dbReference>
<dbReference type="Proteomes" id="UP000623440">
    <property type="component" value="Unassembled WGS sequence"/>
</dbReference>
<comment type="caution">
    <text evidence="2">The sequence shown here is derived from an EMBL/GenBank/DDBJ whole genome shotgun (WGS) entry which is preliminary data.</text>
</comment>
<keyword evidence="3" id="KW-1185">Reference proteome</keyword>
<dbReference type="RefSeq" id="WP_190941928.1">
    <property type="nucleotide sequence ID" value="NZ_JACJSI010000031.1"/>
</dbReference>
<dbReference type="EMBL" id="JACJSI010000031">
    <property type="protein sequence ID" value="MBD2531225.1"/>
    <property type="molecule type" value="Genomic_DNA"/>
</dbReference>
<evidence type="ECO:0000313" key="3">
    <source>
        <dbReference type="Proteomes" id="UP000623440"/>
    </source>
</evidence>
<accession>A0ABR8DSQ2</accession>
<dbReference type="Pfam" id="PF03016">
    <property type="entry name" value="Exostosin_GT47"/>
    <property type="match status" value="1"/>
</dbReference>
<feature type="domain" description="Exostosin GT47" evidence="1">
    <location>
        <begin position="239"/>
        <end position="310"/>
    </location>
</feature>
<sequence>MKLSIFSEYISSPEEKASEPILYPFWGIPSVKSNALKNGCYPWSECFDNYIKIGKSIFQLSSLEKADVAIVPLNWAEVETLETKLQLVKFLEKGQQAGKQTISFFGGDHSYTNLPTHCDLIFRQSMYASIRKQNDFAMPAWGEDFIKTYFNNQIILRQKPVKPTVGFCGFSANISLKTYAKSILYKTEQFFHKPQAPKYNIGHIIRLKALPTLSKSSLVKTNFVIREQPFFNEKNANLQRQVREEYFQNMINSDYIFCCRGYGNFSFRFYEALSCGRIPVFVNSNCVLPYDFEIDWKKYCVWVEENEISLIPEKVAEFHEKLQPQEFLDLQSECRRIWEQRLSPEGFYSNLYRHLPLVSRNLVTN</sequence>
<proteinExistence type="predicted"/>
<dbReference type="InterPro" id="IPR004263">
    <property type="entry name" value="Exostosin"/>
</dbReference>
<evidence type="ECO:0000259" key="1">
    <source>
        <dbReference type="Pfam" id="PF03016"/>
    </source>
</evidence>
<evidence type="ECO:0000313" key="2">
    <source>
        <dbReference type="EMBL" id="MBD2531225.1"/>
    </source>
</evidence>
<organism evidence="2 3">
    <name type="scientific">Nostoc flagelliforme FACHB-838</name>
    <dbReference type="NCBI Taxonomy" id="2692904"/>
    <lineage>
        <taxon>Bacteria</taxon>
        <taxon>Bacillati</taxon>
        <taxon>Cyanobacteriota</taxon>
        <taxon>Cyanophyceae</taxon>
        <taxon>Nostocales</taxon>
        <taxon>Nostocaceae</taxon>
        <taxon>Nostoc</taxon>
    </lineage>
</organism>
<protein>
    <submittedName>
        <fullName evidence="2">Exostosin family protein</fullName>
    </submittedName>
</protein>
<reference evidence="2 3" key="1">
    <citation type="journal article" date="2020" name="ISME J.">
        <title>Comparative genomics reveals insights into cyanobacterial evolution and habitat adaptation.</title>
        <authorList>
            <person name="Chen M.Y."/>
            <person name="Teng W.K."/>
            <person name="Zhao L."/>
            <person name="Hu C.X."/>
            <person name="Zhou Y.K."/>
            <person name="Han B.P."/>
            <person name="Song L.R."/>
            <person name="Shu W.S."/>
        </authorList>
    </citation>
    <scope>NUCLEOTIDE SEQUENCE [LARGE SCALE GENOMIC DNA]</scope>
    <source>
        <strain evidence="2 3">FACHB-838</strain>
    </source>
</reference>
<dbReference type="InterPro" id="IPR040911">
    <property type="entry name" value="Exostosin_GT47"/>
</dbReference>